<dbReference type="InterPro" id="IPR003675">
    <property type="entry name" value="Rce1/LyrA-like_dom"/>
</dbReference>
<feature type="transmembrane region" description="Helical" evidence="1">
    <location>
        <begin position="291"/>
        <end position="309"/>
    </location>
</feature>
<dbReference type="EMBL" id="JAUSUV010000006">
    <property type="protein sequence ID" value="MDQ0417336.1"/>
    <property type="molecule type" value="Genomic_DNA"/>
</dbReference>
<feature type="transmembrane region" description="Helical" evidence="1">
    <location>
        <begin position="133"/>
        <end position="152"/>
    </location>
</feature>
<dbReference type="AlphaFoldDB" id="A0AAJ1TJM6"/>
<feature type="domain" description="CAAX prenyl protease 2/Lysostaphin resistance protein A-like" evidence="2">
    <location>
        <begin position="206"/>
        <end position="303"/>
    </location>
</feature>
<keyword evidence="1" id="KW-0472">Membrane</keyword>
<name>A0AAJ1TJM6_9BACL</name>
<evidence type="ECO:0000313" key="3">
    <source>
        <dbReference type="EMBL" id="MDQ0417336.1"/>
    </source>
</evidence>
<dbReference type="GO" id="GO:0006508">
    <property type="term" value="P:proteolysis"/>
    <property type="evidence" value="ECO:0007669"/>
    <property type="project" value="UniProtKB-KW"/>
</dbReference>
<keyword evidence="1" id="KW-1133">Transmembrane helix</keyword>
<protein>
    <submittedName>
        <fullName evidence="3">Membrane protease YdiL (CAAX protease family)</fullName>
    </submittedName>
</protein>
<proteinExistence type="predicted"/>
<evidence type="ECO:0000256" key="1">
    <source>
        <dbReference type="SAM" id="Phobius"/>
    </source>
</evidence>
<keyword evidence="1" id="KW-0812">Transmembrane</keyword>
<keyword evidence="3" id="KW-0645">Protease</keyword>
<dbReference type="Pfam" id="PF02517">
    <property type="entry name" value="Rce1-like"/>
    <property type="match status" value="1"/>
</dbReference>
<feature type="transmembrane region" description="Helical" evidence="1">
    <location>
        <begin position="204"/>
        <end position="224"/>
    </location>
</feature>
<feature type="transmembrane region" description="Helical" evidence="1">
    <location>
        <begin position="100"/>
        <end position="121"/>
    </location>
</feature>
<evidence type="ECO:0000313" key="4">
    <source>
        <dbReference type="Proteomes" id="UP001238450"/>
    </source>
</evidence>
<feature type="transmembrane region" description="Helical" evidence="1">
    <location>
        <begin position="267"/>
        <end position="284"/>
    </location>
</feature>
<dbReference type="Proteomes" id="UP001238450">
    <property type="component" value="Unassembled WGS sequence"/>
</dbReference>
<accession>A0AAJ1TJM6</accession>
<dbReference type="RefSeq" id="WP_307252335.1">
    <property type="nucleotide sequence ID" value="NZ_JAUSUV010000006.1"/>
</dbReference>
<feature type="transmembrane region" description="Helical" evidence="1">
    <location>
        <begin position="27"/>
        <end position="44"/>
    </location>
</feature>
<keyword evidence="4" id="KW-1185">Reference proteome</keyword>
<dbReference type="GO" id="GO:0004175">
    <property type="term" value="F:endopeptidase activity"/>
    <property type="evidence" value="ECO:0007669"/>
    <property type="project" value="UniProtKB-ARBA"/>
</dbReference>
<feature type="transmembrane region" description="Helical" evidence="1">
    <location>
        <begin position="173"/>
        <end position="192"/>
    </location>
</feature>
<gene>
    <name evidence="3" type="ORF">J2Z48_001509</name>
</gene>
<comment type="caution">
    <text evidence="3">The sequence shown here is derived from an EMBL/GenBank/DDBJ whole genome shotgun (WGS) entry which is preliminary data.</text>
</comment>
<keyword evidence="3" id="KW-0378">Hydrolase</keyword>
<feature type="transmembrane region" description="Helical" evidence="1">
    <location>
        <begin position="64"/>
        <end position="80"/>
    </location>
</feature>
<feature type="transmembrane region" description="Helical" evidence="1">
    <location>
        <begin position="236"/>
        <end position="255"/>
    </location>
</feature>
<dbReference type="GO" id="GO:0080120">
    <property type="term" value="P:CAAX-box protein maturation"/>
    <property type="evidence" value="ECO:0007669"/>
    <property type="project" value="UniProtKB-ARBA"/>
</dbReference>
<evidence type="ECO:0000259" key="2">
    <source>
        <dbReference type="Pfam" id="PF02517"/>
    </source>
</evidence>
<reference evidence="3 4" key="1">
    <citation type="submission" date="2023-07" db="EMBL/GenBank/DDBJ databases">
        <title>Genomic Encyclopedia of Type Strains, Phase IV (KMG-IV): sequencing the most valuable type-strain genomes for metagenomic binning, comparative biology and taxonomic classification.</title>
        <authorList>
            <person name="Goeker M."/>
        </authorList>
    </citation>
    <scope>NUCLEOTIDE SEQUENCE [LARGE SCALE GENOMIC DNA]</scope>
    <source>
        <strain evidence="3 4">DSM 46876</strain>
    </source>
</reference>
<organism evidence="3 4">
    <name type="scientific">Croceifilum oryzae</name>
    <dbReference type="NCBI Taxonomy" id="1553429"/>
    <lineage>
        <taxon>Bacteria</taxon>
        <taxon>Bacillati</taxon>
        <taxon>Bacillota</taxon>
        <taxon>Bacilli</taxon>
        <taxon>Bacillales</taxon>
        <taxon>Thermoactinomycetaceae</taxon>
        <taxon>Croceifilum</taxon>
    </lineage>
</organism>
<sequence>MPSKKLKYHFYFLFTDCCEGYRKWGKVVGLISFLIIAIAAGWLIWNGLTDIRYSSDHLDTKPIWNIWIPALVGIILIRIMSFHSPAPNYHLVSYLSKQKLTIQSIIFLSGATLFPTTLLIIDGNSPHFSLWYIGLKLTFLLVIPWIILYIYRFQSQNDAITKQSHSLSRWTRVAPLFIGGVWIYLSYFSIFSTPHTPSAITDPLTLSLLVLSSFFVNSLLEELFYRVWLQTRLERLLGTWSAILVTSILWSIWHVAIQGTGEWSTDFATVISNQGITGVFLGYLWSRYRNIWILILIHGIINAPPYLLLDIWRNWF</sequence>